<accession>A0A9X3Z3U2</accession>
<dbReference type="PROSITE" id="PS51272">
    <property type="entry name" value="SLH"/>
    <property type="match status" value="2"/>
</dbReference>
<dbReference type="RefSeq" id="WP_271140253.1">
    <property type="nucleotide sequence ID" value="NZ_JAPYYP010000014.1"/>
</dbReference>
<dbReference type="Pfam" id="PF00395">
    <property type="entry name" value="SLH"/>
    <property type="match status" value="3"/>
</dbReference>
<gene>
    <name evidence="3" type="ORF">O3V59_12500</name>
</gene>
<name>A0A9X3Z3U2_9BACL</name>
<feature type="domain" description="SLH" evidence="2">
    <location>
        <begin position="556"/>
        <end position="618"/>
    </location>
</feature>
<keyword evidence="4" id="KW-1185">Reference proteome</keyword>
<evidence type="ECO:0000259" key="2">
    <source>
        <dbReference type="PROSITE" id="PS51272"/>
    </source>
</evidence>
<dbReference type="AlphaFoldDB" id="A0A9X3Z3U2"/>
<proteinExistence type="predicted"/>
<evidence type="ECO:0000256" key="1">
    <source>
        <dbReference type="SAM" id="MobiDB-lite"/>
    </source>
</evidence>
<feature type="region of interest" description="Disordered" evidence="1">
    <location>
        <begin position="326"/>
        <end position="345"/>
    </location>
</feature>
<evidence type="ECO:0000313" key="3">
    <source>
        <dbReference type="EMBL" id="MDA5109187.1"/>
    </source>
</evidence>
<dbReference type="Proteomes" id="UP001151071">
    <property type="component" value="Unassembled WGS sequence"/>
</dbReference>
<dbReference type="InterPro" id="IPR032599">
    <property type="entry name" value="YcdB/YcdC_rep_domain"/>
</dbReference>
<comment type="caution">
    <text evidence="3">The sequence shown here is derived from an EMBL/GenBank/DDBJ whole genome shotgun (WGS) entry which is preliminary data.</text>
</comment>
<sequence length="748" mass="83401">MTTKKKTLQVAAGLSAAVLLTGVPVPLAGVWENSLPKAYAAEQQAGGLTQEQAVQQVRQLLNIPADYKMERTSYLDESRNSPYDRPLWSLSWVKDREGYVSAAVDAVTGQLMQYSHYSEKRESDSSPAVSEEQALRAAEQFLERAVPKAEREKLSKPNEYPGLLHISLDPWGERVFSFTRMEGDTPFLGNGFQVIVGRNGEVVSFLRMWYQGELPEAKAAIGGDEAERLLAEKAAPSLVYTRANELTGRYQADRNRYRLVYRYGQTDPQFVDAATGKVLNALGEPAEEGGIKPLGSTVNSREADRLIGKEEAQKIAEELVKRLPGSYRSEGSRGGGSSSGPDGVETRHWRFEFTPLHVQGKNVKPVEISVSDRGELVEYRVGEPGYPDERGRKIEKAVSWKAAQESAVKLVKTLLSDRLGDIYLIDREPSRVNVEEMLERGRNFAITFGWLKDGVPIEDREFRVTVNPETGEAEELLLFEEGPVRAEETAAKIDRKAAAKAERERKKLRLTYFLPELPRNGMPAGTSKPLLVYRYVGDQGVVDAVTGEWLSFADLRQKEIPQDIDGHPEKEALQFAIREGLLAVTDGKVEPDKAVTRGDMVQMLSRMVNRIGIYRRSTSFEDDEARKPYRFADVDEKHPLYGVIQKAIQYGLIPEEGTRFEPDRPATRGEAAEMAARLLGYGELLEKPGLFASPYRDVEKRLVPAVALVHAYGLLPSPSADAFQPDKTLTRAEAAKLMKTLLDARELK</sequence>
<protein>
    <submittedName>
        <fullName evidence="3">S-layer homology domain-containing protein</fullName>
    </submittedName>
</protein>
<organism evidence="3 4">
    <name type="scientific">Brevibacillus thermoruber</name>
    <dbReference type="NCBI Taxonomy" id="33942"/>
    <lineage>
        <taxon>Bacteria</taxon>
        <taxon>Bacillati</taxon>
        <taxon>Bacillota</taxon>
        <taxon>Bacilli</taxon>
        <taxon>Bacillales</taxon>
        <taxon>Paenibacillaceae</taxon>
        <taxon>Brevibacillus</taxon>
    </lineage>
</organism>
<evidence type="ECO:0000313" key="4">
    <source>
        <dbReference type="Proteomes" id="UP001151071"/>
    </source>
</evidence>
<reference evidence="3" key="1">
    <citation type="submission" date="2022-12" db="EMBL/GenBank/DDBJ databases">
        <title>Draft genome sequence of the thermophilic strain Brevibacillus thermoruber HT42, isolated from Los Humeros, Puebla, Mexico, with biotechnological potential.</title>
        <authorList>
            <person name="Lara Sanchez J."/>
            <person name="Solis Palacios R."/>
            <person name="Bustos Baena A.S."/>
            <person name="Ruz Baez A.E."/>
            <person name="Espinosa Luna G."/>
            <person name="Oliart Ros R.M."/>
        </authorList>
    </citation>
    <scope>NUCLEOTIDE SEQUENCE</scope>
    <source>
        <strain evidence="3">HT42</strain>
    </source>
</reference>
<feature type="domain" description="SLH" evidence="2">
    <location>
        <begin position="627"/>
        <end position="689"/>
    </location>
</feature>
<dbReference type="EMBL" id="JAPYYP010000014">
    <property type="protein sequence ID" value="MDA5109187.1"/>
    <property type="molecule type" value="Genomic_DNA"/>
</dbReference>
<dbReference type="InterPro" id="IPR001119">
    <property type="entry name" value="SLH_dom"/>
</dbReference>
<dbReference type="Pfam" id="PF16244">
    <property type="entry name" value="DUF4901"/>
    <property type="match status" value="2"/>
</dbReference>